<organism evidence="3 4">
    <name type="scientific">Halovivax cerinus</name>
    <dbReference type="NCBI Taxonomy" id="1487865"/>
    <lineage>
        <taxon>Archaea</taxon>
        <taxon>Methanobacteriati</taxon>
        <taxon>Methanobacteriota</taxon>
        <taxon>Stenosarchaea group</taxon>
        <taxon>Halobacteria</taxon>
        <taxon>Halobacteriales</taxon>
        <taxon>Natrialbaceae</taxon>
        <taxon>Halovivax</taxon>
    </lineage>
</organism>
<evidence type="ECO:0000256" key="1">
    <source>
        <dbReference type="ARBA" id="ARBA00023002"/>
    </source>
</evidence>
<dbReference type="SUPFAM" id="SSF51735">
    <property type="entry name" value="NAD(P)-binding Rossmann-fold domains"/>
    <property type="match status" value="1"/>
</dbReference>
<dbReference type="Proteomes" id="UP001595846">
    <property type="component" value="Unassembled WGS sequence"/>
</dbReference>
<dbReference type="EMBL" id="JBHSAQ010000003">
    <property type="protein sequence ID" value="MFC3958353.1"/>
    <property type="molecule type" value="Genomic_DNA"/>
</dbReference>
<reference evidence="3 4" key="1">
    <citation type="journal article" date="2019" name="Int. J. Syst. Evol. Microbiol.">
        <title>The Global Catalogue of Microorganisms (GCM) 10K type strain sequencing project: providing services to taxonomists for standard genome sequencing and annotation.</title>
        <authorList>
            <consortium name="The Broad Institute Genomics Platform"/>
            <consortium name="The Broad Institute Genome Sequencing Center for Infectious Disease"/>
            <person name="Wu L."/>
            <person name="Ma J."/>
        </authorList>
    </citation>
    <scope>NUCLEOTIDE SEQUENCE [LARGE SCALE GENOMIC DNA]</scope>
    <source>
        <strain evidence="3 4">IBRC-M 10256</strain>
    </source>
</reference>
<protein>
    <submittedName>
        <fullName evidence="3">SDR family NAD(P)-dependent oxidoreductase</fullName>
    </submittedName>
</protein>
<dbReference type="Gene3D" id="3.40.50.720">
    <property type="entry name" value="NAD(P)-binding Rossmann-like Domain"/>
    <property type="match status" value="1"/>
</dbReference>
<dbReference type="GeneID" id="73904027"/>
<comment type="caution">
    <text evidence="3">The sequence shown here is derived from an EMBL/GenBank/DDBJ whole genome shotgun (WGS) entry which is preliminary data.</text>
</comment>
<sequence>MTDATPGVTDDTPDRDAPTVLITGATTGIGANAARRLADRGWDVVVHGRNRERGDALVDDVRNAGNQATFVRADFADPDGVTALADAVRDHTETLDALVLNAALSRSECAEGWDGVELTFAVNQLAPYLLAHDLIDLVRAAPDGRIVVTSSAIHTRGGLPIATASSTDSRSADRSPDGPGATGPDPALDVSRLACTDDYEAFDAYARSKLANLCFAVELADRVADVAVNAFHPGFVPGSDLYRDVALPIRAVITLTDLLPFVGTSVADGADPIVHLVDDMVDASGTYFDGIEPTDSDPRVHDSDRRLALWNTCAALTGVDPNWP</sequence>
<dbReference type="Pfam" id="PF00106">
    <property type="entry name" value="adh_short"/>
    <property type="match status" value="1"/>
</dbReference>
<feature type="region of interest" description="Disordered" evidence="2">
    <location>
        <begin position="159"/>
        <end position="188"/>
    </location>
</feature>
<dbReference type="PANTHER" id="PTHR43157">
    <property type="entry name" value="PHOSPHATIDYLINOSITOL-GLYCAN BIOSYNTHESIS CLASS F PROTEIN-RELATED"/>
    <property type="match status" value="1"/>
</dbReference>
<keyword evidence="4" id="KW-1185">Reference proteome</keyword>
<gene>
    <name evidence="3" type="ORF">ACFOUR_08230</name>
</gene>
<feature type="compositionally biased region" description="Low complexity" evidence="2">
    <location>
        <begin position="177"/>
        <end position="187"/>
    </location>
</feature>
<dbReference type="RefSeq" id="WP_256531300.1">
    <property type="nucleotide sequence ID" value="NZ_CP101824.1"/>
</dbReference>
<keyword evidence="1" id="KW-0560">Oxidoreductase</keyword>
<dbReference type="GO" id="GO:0016491">
    <property type="term" value="F:oxidoreductase activity"/>
    <property type="evidence" value="ECO:0007669"/>
    <property type="project" value="UniProtKB-KW"/>
</dbReference>
<proteinExistence type="predicted"/>
<accession>A0ABD5NMV4</accession>
<evidence type="ECO:0000313" key="3">
    <source>
        <dbReference type="EMBL" id="MFC3958353.1"/>
    </source>
</evidence>
<dbReference type="PRINTS" id="PR00081">
    <property type="entry name" value="GDHRDH"/>
</dbReference>
<dbReference type="AlphaFoldDB" id="A0ABD5NMV4"/>
<evidence type="ECO:0000256" key="2">
    <source>
        <dbReference type="SAM" id="MobiDB-lite"/>
    </source>
</evidence>
<evidence type="ECO:0000313" key="4">
    <source>
        <dbReference type="Proteomes" id="UP001595846"/>
    </source>
</evidence>
<name>A0ABD5NMV4_9EURY</name>
<dbReference type="PANTHER" id="PTHR43157:SF31">
    <property type="entry name" value="PHOSPHATIDYLINOSITOL-GLYCAN BIOSYNTHESIS CLASS F PROTEIN"/>
    <property type="match status" value="1"/>
</dbReference>
<dbReference type="InterPro" id="IPR036291">
    <property type="entry name" value="NAD(P)-bd_dom_sf"/>
</dbReference>
<dbReference type="InterPro" id="IPR002347">
    <property type="entry name" value="SDR_fam"/>
</dbReference>